<evidence type="ECO:0000256" key="8">
    <source>
        <dbReference type="ARBA" id="ARBA00023136"/>
    </source>
</evidence>
<keyword evidence="7" id="KW-1278">Translocase</keyword>
<evidence type="ECO:0000256" key="4">
    <source>
        <dbReference type="ARBA" id="ARBA00022737"/>
    </source>
</evidence>
<gene>
    <name evidence="10" type="ORF">FHX75_14436</name>
</gene>
<evidence type="ECO:0000256" key="2">
    <source>
        <dbReference type="ARBA" id="ARBA00022448"/>
    </source>
</evidence>
<protein>
    <submittedName>
        <fullName evidence="10">Monosaccharide ABC transporter ATP-binding protein (CUT2 family)</fullName>
    </submittedName>
</protein>
<evidence type="ECO:0000256" key="7">
    <source>
        <dbReference type="ARBA" id="ARBA00022967"/>
    </source>
</evidence>
<keyword evidence="6 10" id="KW-0067">ATP-binding</keyword>
<organism evidence="10 11">
    <name type="scientific">Micromonospora palomenae</name>
    <dbReference type="NCBI Taxonomy" id="1461247"/>
    <lineage>
        <taxon>Bacteria</taxon>
        <taxon>Bacillati</taxon>
        <taxon>Actinomycetota</taxon>
        <taxon>Actinomycetes</taxon>
        <taxon>Micromonosporales</taxon>
        <taxon>Micromonosporaceae</taxon>
        <taxon>Micromonospora</taxon>
    </lineage>
</organism>
<evidence type="ECO:0000256" key="3">
    <source>
        <dbReference type="ARBA" id="ARBA00022475"/>
    </source>
</evidence>
<dbReference type="FunFam" id="3.40.50.300:FF:000127">
    <property type="entry name" value="Ribose import ATP-binding protein RbsA"/>
    <property type="match status" value="1"/>
</dbReference>
<evidence type="ECO:0000259" key="9">
    <source>
        <dbReference type="PROSITE" id="PS50893"/>
    </source>
</evidence>
<sequence length="514" mass="55239">MTDSDAVPVLEVRDVSKHFPGVRALDAVSLSVAPGEVHALVGENGAGKSTLIKVITGVYQADSGEIRYQGAPVTFGRPLDAQRAGISTIYQEVNLIPLLSIARNLFLGREPRRFGLIDVRRMNRDATEVLAGYGVDVDVTRPLRSMSLGAQQMVALARAVAVDAKVLVMDEPTSSLEPREVQTLFRLVRQLSARGIAVVYVSHRLDELYQLCDRVTVLRDGRVVHSGALAGLDRLRLVSAMLGRDLAEVRRDGVTGFTGDHTARDGEPVLRVEGLRKRHLLHDVSFTVRPGEVTGLGGLLGSGRSETAKAVVGALPLDAGTVTVAGRRLRRPTPKRALRAGVALLPEDRKAEGIIPELSVRENIVLAAMPRLARAGVVSRARQDRIVETFMTRLRIRAASPEQRVGELSGGNQQKVLLARWLCLNPRLLLLDEPTRGIDVGAKAEVQKLVGELARDGLGVVLISSDLEELVEGADRVVVLRAGAVVGEVAGADVSEPAILATLAAPEEAADEHR</sequence>
<keyword evidence="4" id="KW-0677">Repeat</keyword>
<proteinExistence type="predicted"/>
<keyword evidence="3" id="KW-1003">Cell membrane</keyword>
<dbReference type="AlphaFoldDB" id="A0A561VKF0"/>
<dbReference type="OrthoDB" id="39350at2"/>
<dbReference type="Proteomes" id="UP000319927">
    <property type="component" value="Unassembled WGS sequence"/>
</dbReference>
<dbReference type="PROSITE" id="PS50893">
    <property type="entry name" value="ABC_TRANSPORTER_2"/>
    <property type="match status" value="2"/>
</dbReference>
<evidence type="ECO:0000313" key="10">
    <source>
        <dbReference type="EMBL" id="TWG12105.1"/>
    </source>
</evidence>
<dbReference type="CDD" id="cd03216">
    <property type="entry name" value="ABC_Carb_Monos_I"/>
    <property type="match status" value="1"/>
</dbReference>
<dbReference type="InterPro" id="IPR003439">
    <property type="entry name" value="ABC_transporter-like_ATP-bd"/>
</dbReference>
<dbReference type="Gene3D" id="3.40.50.300">
    <property type="entry name" value="P-loop containing nucleotide triphosphate hydrolases"/>
    <property type="match status" value="2"/>
</dbReference>
<dbReference type="GO" id="GO:0005886">
    <property type="term" value="C:plasma membrane"/>
    <property type="evidence" value="ECO:0007669"/>
    <property type="project" value="UniProtKB-SubCell"/>
</dbReference>
<comment type="caution">
    <text evidence="10">The sequence shown here is derived from an EMBL/GenBank/DDBJ whole genome shotgun (WGS) entry which is preliminary data.</text>
</comment>
<dbReference type="InterPro" id="IPR050107">
    <property type="entry name" value="ABC_carbohydrate_import_ATPase"/>
</dbReference>
<keyword evidence="11" id="KW-1185">Reference proteome</keyword>
<keyword evidence="8" id="KW-0472">Membrane</keyword>
<evidence type="ECO:0000256" key="1">
    <source>
        <dbReference type="ARBA" id="ARBA00004202"/>
    </source>
</evidence>
<dbReference type="PANTHER" id="PTHR43790:SF9">
    <property type="entry name" value="GALACTOFURANOSE TRANSPORTER ATP-BINDING PROTEIN YTFR"/>
    <property type="match status" value="1"/>
</dbReference>
<dbReference type="EMBL" id="VIXA01000004">
    <property type="protein sequence ID" value="TWG12105.1"/>
    <property type="molecule type" value="Genomic_DNA"/>
</dbReference>
<feature type="domain" description="ABC transporter" evidence="9">
    <location>
        <begin position="10"/>
        <end position="245"/>
    </location>
</feature>
<dbReference type="SUPFAM" id="SSF52540">
    <property type="entry name" value="P-loop containing nucleoside triphosphate hydrolases"/>
    <property type="match status" value="2"/>
</dbReference>
<dbReference type="PROSITE" id="PS00211">
    <property type="entry name" value="ABC_TRANSPORTER_1"/>
    <property type="match status" value="1"/>
</dbReference>
<evidence type="ECO:0000313" key="11">
    <source>
        <dbReference type="Proteomes" id="UP000319927"/>
    </source>
</evidence>
<dbReference type="PANTHER" id="PTHR43790">
    <property type="entry name" value="CARBOHYDRATE TRANSPORT ATP-BINDING PROTEIN MG119-RELATED"/>
    <property type="match status" value="1"/>
</dbReference>
<reference evidence="10 11" key="1">
    <citation type="submission" date="2019-06" db="EMBL/GenBank/DDBJ databases">
        <title>Sequencing the genomes of 1000 actinobacteria strains.</title>
        <authorList>
            <person name="Klenk H.-P."/>
        </authorList>
    </citation>
    <scope>NUCLEOTIDE SEQUENCE [LARGE SCALE GENOMIC DNA]</scope>
    <source>
        <strain evidence="10 11">DSM 102131</strain>
    </source>
</reference>
<keyword evidence="5" id="KW-0547">Nucleotide-binding</keyword>
<feature type="domain" description="ABC transporter" evidence="9">
    <location>
        <begin position="264"/>
        <end position="507"/>
    </location>
</feature>
<dbReference type="GO" id="GO:0016887">
    <property type="term" value="F:ATP hydrolysis activity"/>
    <property type="evidence" value="ECO:0007669"/>
    <property type="project" value="InterPro"/>
</dbReference>
<comment type="subcellular location">
    <subcellularLocation>
        <location evidence="1">Cell membrane</location>
        <topology evidence="1">Peripheral membrane protein</topology>
    </subcellularLocation>
</comment>
<dbReference type="InterPro" id="IPR027417">
    <property type="entry name" value="P-loop_NTPase"/>
</dbReference>
<keyword evidence="2" id="KW-0813">Transport</keyword>
<dbReference type="InterPro" id="IPR003593">
    <property type="entry name" value="AAA+_ATPase"/>
</dbReference>
<name>A0A561VKF0_9ACTN</name>
<dbReference type="Pfam" id="PF00005">
    <property type="entry name" value="ABC_tran"/>
    <property type="match status" value="2"/>
</dbReference>
<dbReference type="CDD" id="cd03215">
    <property type="entry name" value="ABC_Carb_Monos_II"/>
    <property type="match status" value="1"/>
</dbReference>
<dbReference type="GO" id="GO:0005524">
    <property type="term" value="F:ATP binding"/>
    <property type="evidence" value="ECO:0007669"/>
    <property type="project" value="UniProtKB-KW"/>
</dbReference>
<dbReference type="RefSeq" id="WP_154943116.1">
    <property type="nucleotide sequence ID" value="NZ_VIXA01000004.1"/>
</dbReference>
<evidence type="ECO:0000256" key="5">
    <source>
        <dbReference type="ARBA" id="ARBA00022741"/>
    </source>
</evidence>
<dbReference type="SMART" id="SM00382">
    <property type="entry name" value="AAA"/>
    <property type="match status" value="2"/>
</dbReference>
<dbReference type="InterPro" id="IPR017871">
    <property type="entry name" value="ABC_transporter-like_CS"/>
</dbReference>
<evidence type="ECO:0000256" key="6">
    <source>
        <dbReference type="ARBA" id="ARBA00022840"/>
    </source>
</evidence>
<accession>A0A561VKF0</accession>